<sequence length="86" mass="10166">MKVHPPYHLFDVKFKNLYQKDDPFIFAQQTIQVNFTEYPSMKKDKANLMDVCKIKARRVVDESKWTETFAYQPEEVVLVPVVAIDN</sequence>
<dbReference type="EMBL" id="JACGWJ010000031">
    <property type="protein sequence ID" value="KAL0298829.1"/>
    <property type="molecule type" value="Genomic_DNA"/>
</dbReference>
<dbReference type="AlphaFoldDB" id="A0AAW2JWA3"/>
<accession>A0AAW2JWA3</accession>
<reference evidence="1" key="1">
    <citation type="submission" date="2020-06" db="EMBL/GenBank/DDBJ databases">
        <authorList>
            <person name="Li T."/>
            <person name="Hu X."/>
            <person name="Zhang T."/>
            <person name="Song X."/>
            <person name="Zhang H."/>
            <person name="Dai N."/>
            <person name="Sheng W."/>
            <person name="Hou X."/>
            <person name="Wei L."/>
        </authorList>
    </citation>
    <scope>NUCLEOTIDE SEQUENCE</scope>
    <source>
        <strain evidence="1">G02</strain>
        <tissue evidence="1">Leaf</tissue>
    </source>
</reference>
<name>A0AAW2JWA3_SESRA</name>
<evidence type="ECO:0000313" key="1">
    <source>
        <dbReference type="EMBL" id="KAL0298829.1"/>
    </source>
</evidence>
<proteinExistence type="predicted"/>
<gene>
    <name evidence="1" type="ORF">Sradi_6542700</name>
</gene>
<reference evidence="1" key="2">
    <citation type="journal article" date="2024" name="Plant">
        <title>Genomic evolution and insights into agronomic trait innovations of Sesamum species.</title>
        <authorList>
            <person name="Miao H."/>
            <person name="Wang L."/>
            <person name="Qu L."/>
            <person name="Liu H."/>
            <person name="Sun Y."/>
            <person name="Le M."/>
            <person name="Wang Q."/>
            <person name="Wei S."/>
            <person name="Zheng Y."/>
            <person name="Lin W."/>
            <person name="Duan Y."/>
            <person name="Cao H."/>
            <person name="Xiong S."/>
            <person name="Wang X."/>
            <person name="Wei L."/>
            <person name="Li C."/>
            <person name="Ma Q."/>
            <person name="Ju M."/>
            <person name="Zhao R."/>
            <person name="Li G."/>
            <person name="Mu C."/>
            <person name="Tian Q."/>
            <person name="Mei H."/>
            <person name="Zhang T."/>
            <person name="Gao T."/>
            <person name="Zhang H."/>
        </authorList>
    </citation>
    <scope>NUCLEOTIDE SEQUENCE</scope>
    <source>
        <strain evidence="1">G02</strain>
    </source>
</reference>
<protein>
    <submittedName>
        <fullName evidence="1">Uncharacterized protein</fullName>
    </submittedName>
</protein>
<organism evidence="1">
    <name type="scientific">Sesamum radiatum</name>
    <name type="common">Black benniseed</name>
    <dbReference type="NCBI Taxonomy" id="300843"/>
    <lineage>
        <taxon>Eukaryota</taxon>
        <taxon>Viridiplantae</taxon>
        <taxon>Streptophyta</taxon>
        <taxon>Embryophyta</taxon>
        <taxon>Tracheophyta</taxon>
        <taxon>Spermatophyta</taxon>
        <taxon>Magnoliopsida</taxon>
        <taxon>eudicotyledons</taxon>
        <taxon>Gunneridae</taxon>
        <taxon>Pentapetalae</taxon>
        <taxon>asterids</taxon>
        <taxon>lamiids</taxon>
        <taxon>Lamiales</taxon>
        <taxon>Pedaliaceae</taxon>
        <taxon>Sesamum</taxon>
    </lineage>
</organism>
<comment type="caution">
    <text evidence="1">The sequence shown here is derived from an EMBL/GenBank/DDBJ whole genome shotgun (WGS) entry which is preliminary data.</text>
</comment>